<organism evidence="13 14">
    <name type="scientific">Clitoria ternatea</name>
    <name type="common">Butterfly pea</name>
    <dbReference type="NCBI Taxonomy" id="43366"/>
    <lineage>
        <taxon>Eukaryota</taxon>
        <taxon>Viridiplantae</taxon>
        <taxon>Streptophyta</taxon>
        <taxon>Embryophyta</taxon>
        <taxon>Tracheophyta</taxon>
        <taxon>Spermatophyta</taxon>
        <taxon>Magnoliopsida</taxon>
        <taxon>eudicotyledons</taxon>
        <taxon>Gunneridae</taxon>
        <taxon>Pentapetalae</taxon>
        <taxon>rosids</taxon>
        <taxon>fabids</taxon>
        <taxon>Fabales</taxon>
        <taxon>Fabaceae</taxon>
        <taxon>Papilionoideae</taxon>
        <taxon>50 kb inversion clade</taxon>
        <taxon>NPAAA clade</taxon>
        <taxon>indigoferoid/millettioid clade</taxon>
        <taxon>Phaseoleae</taxon>
        <taxon>Clitoria</taxon>
    </lineage>
</organism>
<comment type="caution">
    <text evidence="13">The sequence shown here is derived from an EMBL/GenBank/DDBJ whole genome shotgun (WGS) entry which is preliminary data.</text>
</comment>
<feature type="transmembrane region" description="Helical" evidence="11">
    <location>
        <begin position="158"/>
        <end position="179"/>
    </location>
</feature>
<dbReference type="GO" id="GO:0004674">
    <property type="term" value="F:protein serine/threonine kinase activity"/>
    <property type="evidence" value="ECO:0007669"/>
    <property type="project" value="UniProtKB-KW"/>
</dbReference>
<evidence type="ECO:0000256" key="3">
    <source>
        <dbReference type="ARBA" id="ARBA00022679"/>
    </source>
</evidence>
<evidence type="ECO:0000313" key="13">
    <source>
        <dbReference type="EMBL" id="KAK7295500.1"/>
    </source>
</evidence>
<keyword evidence="4 11" id="KW-0812">Transmembrane</keyword>
<feature type="domain" description="Malectin-like" evidence="12">
    <location>
        <begin position="31"/>
        <end position="139"/>
    </location>
</feature>
<dbReference type="Pfam" id="PF12819">
    <property type="entry name" value="Malectin_like"/>
    <property type="match status" value="1"/>
</dbReference>
<keyword evidence="3" id="KW-0808">Transferase</keyword>
<dbReference type="GO" id="GO:0016020">
    <property type="term" value="C:membrane"/>
    <property type="evidence" value="ECO:0007669"/>
    <property type="project" value="UniProtKB-SubCell"/>
</dbReference>
<dbReference type="PANTHER" id="PTHR34590">
    <property type="entry name" value="OS03G0124300 PROTEIN-RELATED"/>
    <property type="match status" value="1"/>
</dbReference>
<protein>
    <recommendedName>
        <fullName evidence="12">Malectin-like domain-containing protein</fullName>
    </recommendedName>
</protein>
<comment type="subcellular location">
    <subcellularLocation>
        <location evidence="1">Membrane</location>
        <topology evidence="1">Single-pass type I membrane protein</topology>
    </subcellularLocation>
</comment>
<proteinExistence type="predicted"/>
<dbReference type="GO" id="GO:0005524">
    <property type="term" value="F:ATP binding"/>
    <property type="evidence" value="ECO:0007669"/>
    <property type="project" value="UniProtKB-KW"/>
</dbReference>
<evidence type="ECO:0000256" key="11">
    <source>
        <dbReference type="SAM" id="Phobius"/>
    </source>
</evidence>
<evidence type="ECO:0000259" key="12">
    <source>
        <dbReference type="Pfam" id="PF12819"/>
    </source>
</evidence>
<evidence type="ECO:0000256" key="9">
    <source>
        <dbReference type="ARBA" id="ARBA00023136"/>
    </source>
</evidence>
<reference evidence="13 14" key="1">
    <citation type="submission" date="2024-01" db="EMBL/GenBank/DDBJ databases">
        <title>The genomes of 5 underutilized Papilionoideae crops provide insights into root nodulation and disease resistance.</title>
        <authorList>
            <person name="Yuan L."/>
        </authorList>
    </citation>
    <scope>NUCLEOTIDE SEQUENCE [LARGE SCALE GENOMIC DNA]</scope>
    <source>
        <strain evidence="13">LY-2023</strain>
        <tissue evidence="13">Leaf</tissue>
    </source>
</reference>
<evidence type="ECO:0000256" key="7">
    <source>
        <dbReference type="ARBA" id="ARBA00022840"/>
    </source>
</evidence>
<dbReference type="EMBL" id="JAYKXN010000004">
    <property type="protein sequence ID" value="KAK7295500.1"/>
    <property type="molecule type" value="Genomic_DNA"/>
</dbReference>
<keyword evidence="6" id="KW-0547">Nucleotide-binding</keyword>
<keyword evidence="9 11" id="KW-0472">Membrane</keyword>
<dbReference type="PANTHER" id="PTHR34590:SF15">
    <property type="entry name" value="PROTEIN KINASE DOMAIN-CONTAINING PROTEIN"/>
    <property type="match status" value="1"/>
</dbReference>
<keyword evidence="2" id="KW-0723">Serine/threonine-protein kinase</keyword>
<keyword evidence="14" id="KW-1185">Reference proteome</keyword>
<dbReference type="Proteomes" id="UP001359559">
    <property type="component" value="Unassembled WGS sequence"/>
</dbReference>
<evidence type="ECO:0000256" key="10">
    <source>
        <dbReference type="ARBA" id="ARBA00023180"/>
    </source>
</evidence>
<dbReference type="SUPFAM" id="SSF56112">
    <property type="entry name" value="Protein kinase-like (PK-like)"/>
    <property type="match status" value="1"/>
</dbReference>
<evidence type="ECO:0000256" key="8">
    <source>
        <dbReference type="ARBA" id="ARBA00022989"/>
    </source>
</evidence>
<dbReference type="AlphaFoldDB" id="A0AAN9JAR2"/>
<keyword evidence="8 11" id="KW-1133">Transmembrane helix</keyword>
<gene>
    <name evidence="13" type="ORF">RJT34_18409</name>
</gene>
<keyword evidence="10" id="KW-0325">Glycoprotein</keyword>
<dbReference type="Gene3D" id="2.60.120.430">
    <property type="entry name" value="Galactose-binding lectin"/>
    <property type="match status" value="1"/>
</dbReference>
<accession>A0AAN9JAR2</accession>
<dbReference type="InterPro" id="IPR011009">
    <property type="entry name" value="Kinase-like_dom_sf"/>
</dbReference>
<dbReference type="InterPro" id="IPR045272">
    <property type="entry name" value="ANXUR1/2-like"/>
</dbReference>
<evidence type="ECO:0000256" key="2">
    <source>
        <dbReference type="ARBA" id="ARBA00022527"/>
    </source>
</evidence>
<evidence type="ECO:0000256" key="4">
    <source>
        <dbReference type="ARBA" id="ARBA00022692"/>
    </source>
</evidence>
<keyword evidence="2" id="KW-0418">Kinase</keyword>
<keyword evidence="5" id="KW-0732">Signal</keyword>
<dbReference type="Gene3D" id="3.30.200.20">
    <property type="entry name" value="Phosphorylase Kinase, domain 1"/>
    <property type="match status" value="1"/>
</dbReference>
<keyword evidence="7" id="KW-0067">ATP-binding</keyword>
<evidence type="ECO:0000256" key="1">
    <source>
        <dbReference type="ARBA" id="ARBA00004479"/>
    </source>
</evidence>
<dbReference type="GO" id="GO:0004714">
    <property type="term" value="F:transmembrane receptor protein tyrosine kinase activity"/>
    <property type="evidence" value="ECO:0007669"/>
    <property type="project" value="InterPro"/>
</dbReference>
<evidence type="ECO:0000256" key="5">
    <source>
        <dbReference type="ARBA" id="ARBA00022729"/>
    </source>
</evidence>
<sequence length="258" mass="29450">MFRNWEVDYPGYLIKEYPQSISSDYTRQPIYKDNVAPNYTAPANVYLDARGYGRDATEDYNVTWEFQVESKFYYMVRLHFCEFDYHIYSKGDRVFKIFIDDTMAEELADVILWSGGPLIPVYRDYAVIMQSQGSSKKVNLSIKLQRLPKGVISKYRDVLLNVSSLVLLLASIICIIIFFRRRSTEETSRERKTTEGSSLPSHLCRCFTVTELRAATNNFDDGSVVGVGGFGNVYKVYIDGMGPHPSPSSASNLVLNRV</sequence>
<evidence type="ECO:0000256" key="6">
    <source>
        <dbReference type="ARBA" id="ARBA00022741"/>
    </source>
</evidence>
<dbReference type="InterPro" id="IPR024788">
    <property type="entry name" value="Malectin-like_Carb-bd_dom"/>
</dbReference>
<evidence type="ECO:0000313" key="14">
    <source>
        <dbReference type="Proteomes" id="UP001359559"/>
    </source>
</evidence>
<name>A0AAN9JAR2_CLITE</name>